<dbReference type="Pfam" id="PF07940">
    <property type="entry name" value="Hepar_II_III_C"/>
    <property type="match status" value="1"/>
</dbReference>
<dbReference type="SUPFAM" id="SSF48230">
    <property type="entry name" value="Chondroitin AC/alginate lyase"/>
    <property type="match status" value="1"/>
</dbReference>
<feature type="compositionally biased region" description="Low complexity" evidence="2">
    <location>
        <begin position="571"/>
        <end position="582"/>
    </location>
</feature>
<organism evidence="5 6">
    <name type="scientific">Kineosphaera limosa NBRC 100340</name>
    <dbReference type="NCBI Taxonomy" id="1184609"/>
    <lineage>
        <taxon>Bacteria</taxon>
        <taxon>Bacillati</taxon>
        <taxon>Actinomycetota</taxon>
        <taxon>Actinomycetes</taxon>
        <taxon>Micrococcales</taxon>
        <taxon>Dermatophilaceae</taxon>
        <taxon>Kineosphaera</taxon>
    </lineage>
</organism>
<accession>K6W6V2</accession>
<evidence type="ECO:0000259" key="4">
    <source>
        <dbReference type="Pfam" id="PF07940"/>
    </source>
</evidence>
<dbReference type="Gene3D" id="1.50.10.100">
    <property type="entry name" value="Chondroitin AC/alginate lyase"/>
    <property type="match status" value="1"/>
</dbReference>
<feature type="chain" id="PRO_5003898310" description="Heparinase II/III-like C-terminal domain-containing protein" evidence="3">
    <location>
        <begin position="28"/>
        <end position="582"/>
    </location>
</feature>
<sequence length="582" mass="62606">MPRVRVLAAAAACLAVPILVTTLFSSGAPPQAPPSQLVAENPCPRTEVDPLGLNRQVTSRCDRTSEEPVRDDAPIHVTLDSGPSFTLGAEPWRRGGQLSSDPTWQMTMFSLDWVPPLVRRAISDSQDEVKERLLATVTRFYAENPDPGNNDRGWDEGTSLRRLEALSCLYSMTSDRRLIPAMEAEAGVLFSDRYYGPPNHPVHNHGLMANVRLIEAGRQIGRDDWVRDATARLKDEMPEAFSTSGTTLEQSSGYQIINANMWAGAGRMVAAADPDDPFLTLLGETVTRARGVAAWLTEPDGRIVQIGDANRVKGTATDCSAPGLFRDDEAGLVVGRWSWTDPKTTYFTLRYGPPRRSHGHHDQGSLTWTAGGHRVLVGSGFFGYDQKDPLVVWGFSPAAANVARPPGAAPTRKDGFILVDEAQDAAGRTLTLTGSPYGAQQRRIVHIDPGRAGVSTATITDDLPSGAESPLEQRWLLDPDWTAAKQLAPGRWSLTHKSGAQLVVDSPGATIAAVRGSSDPIGGWVFPHRGQKQPAYQLTITGPGLVRTTFRLTTEKPAPSGSATPSVDPTASSHADAAQAAP</sequence>
<dbReference type="InterPro" id="IPR012480">
    <property type="entry name" value="Hepar_II_III_C"/>
</dbReference>
<keyword evidence="3" id="KW-0732">Signal</keyword>
<dbReference type="GO" id="GO:0016829">
    <property type="term" value="F:lyase activity"/>
    <property type="evidence" value="ECO:0007669"/>
    <property type="project" value="InterPro"/>
</dbReference>
<dbReference type="RefSeq" id="WP_006591452.1">
    <property type="nucleotide sequence ID" value="NZ_BAHD01000014.1"/>
</dbReference>
<dbReference type="AlphaFoldDB" id="K6W6V2"/>
<feature type="region of interest" description="Disordered" evidence="2">
    <location>
        <begin position="551"/>
        <end position="582"/>
    </location>
</feature>
<evidence type="ECO:0000256" key="2">
    <source>
        <dbReference type="SAM" id="MobiDB-lite"/>
    </source>
</evidence>
<comment type="caution">
    <text evidence="5">The sequence shown here is derived from an EMBL/GenBank/DDBJ whole genome shotgun (WGS) entry which is preliminary data.</text>
</comment>
<feature type="signal peptide" evidence="3">
    <location>
        <begin position="1"/>
        <end position="27"/>
    </location>
</feature>
<evidence type="ECO:0000256" key="1">
    <source>
        <dbReference type="ARBA" id="ARBA00004196"/>
    </source>
</evidence>
<protein>
    <recommendedName>
        <fullName evidence="4">Heparinase II/III-like C-terminal domain-containing protein</fullName>
    </recommendedName>
</protein>
<feature type="domain" description="Heparinase II/III-like C-terminal" evidence="4">
    <location>
        <begin position="336"/>
        <end position="544"/>
    </location>
</feature>
<dbReference type="GO" id="GO:0030313">
    <property type="term" value="C:cell envelope"/>
    <property type="evidence" value="ECO:0007669"/>
    <property type="project" value="UniProtKB-SubCell"/>
</dbReference>
<feature type="compositionally biased region" description="Polar residues" evidence="2">
    <location>
        <begin position="561"/>
        <end position="570"/>
    </location>
</feature>
<comment type="subcellular location">
    <subcellularLocation>
        <location evidence="1">Cell envelope</location>
    </subcellularLocation>
</comment>
<reference evidence="5 6" key="1">
    <citation type="submission" date="2012-08" db="EMBL/GenBank/DDBJ databases">
        <title>Whole genome shotgun sequence of Kineosphaera limosa NBRC 100340.</title>
        <authorList>
            <person name="Yoshida I."/>
            <person name="Isaki S."/>
            <person name="Hosoyama A."/>
            <person name="Tsuchikane K."/>
            <person name="Katsumata H."/>
            <person name="Ando Y."/>
            <person name="Ohji S."/>
            <person name="Hamada M."/>
            <person name="Tamura T."/>
            <person name="Yamazoe A."/>
            <person name="Yamazaki S."/>
            <person name="Fujita N."/>
        </authorList>
    </citation>
    <scope>NUCLEOTIDE SEQUENCE [LARGE SCALE GENOMIC DNA]</scope>
    <source>
        <strain evidence="5 6">NBRC 100340</strain>
    </source>
</reference>
<dbReference type="eggNOG" id="COG0627">
    <property type="taxonomic scope" value="Bacteria"/>
</dbReference>
<dbReference type="InterPro" id="IPR008929">
    <property type="entry name" value="Chondroitin_lyas"/>
</dbReference>
<dbReference type="Gene3D" id="2.70.98.70">
    <property type="match status" value="1"/>
</dbReference>
<dbReference type="Proteomes" id="UP000008366">
    <property type="component" value="Unassembled WGS sequence"/>
</dbReference>
<dbReference type="OrthoDB" id="4592556at2"/>
<dbReference type="STRING" id="1184609.KILIM_014_00560"/>
<evidence type="ECO:0000313" key="6">
    <source>
        <dbReference type="Proteomes" id="UP000008366"/>
    </source>
</evidence>
<name>K6W6V2_9MICO</name>
<evidence type="ECO:0000313" key="5">
    <source>
        <dbReference type="EMBL" id="GAB94920.1"/>
    </source>
</evidence>
<gene>
    <name evidence="5" type="ORF">KILIM_014_00560</name>
</gene>
<evidence type="ECO:0000256" key="3">
    <source>
        <dbReference type="SAM" id="SignalP"/>
    </source>
</evidence>
<keyword evidence="6" id="KW-1185">Reference proteome</keyword>
<proteinExistence type="predicted"/>
<dbReference type="EMBL" id="BAHD01000014">
    <property type="protein sequence ID" value="GAB94920.1"/>
    <property type="molecule type" value="Genomic_DNA"/>
</dbReference>